<evidence type="ECO:0000313" key="3">
    <source>
        <dbReference type="Proteomes" id="UP000224740"/>
    </source>
</evidence>
<dbReference type="GO" id="GO:0016301">
    <property type="term" value="F:kinase activity"/>
    <property type="evidence" value="ECO:0007669"/>
    <property type="project" value="UniProtKB-KW"/>
</dbReference>
<protein>
    <submittedName>
        <fullName evidence="2">Two-component sensor histidine kinase</fullName>
    </submittedName>
</protein>
<keyword evidence="1" id="KW-1133">Transmembrane helix</keyword>
<dbReference type="EMBL" id="NXAO01000033">
    <property type="protein sequence ID" value="PHO15249.1"/>
    <property type="molecule type" value="Genomic_DNA"/>
</dbReference>
<evidence type="ECO:0000313" key="2">
    <source>
        <dbReference type="EMBL" id="PHO15249.1"/>
    </source>
</evidence>
<keyword evidence="1" id="KW-0472">Membrane</keyword>
<name>A0ABX4M1W9_9BACT</name>
<keyword evidence="2" id="KW-0418">Kinase</keyword>
<gene>
    <name evidence="2" type="ORF">CPH92_07760</name>
</gene>
<feature type="non-terminal residue" evidence="2">
    <location>
        <position position="52"/>
    </location>
</feature>
<dbReference type="Proteomes" id="UP000224740">
    <property type="component" value="Unassembled WGS sequence"/>
</dbReference>
<sequence length="52" mass="6258">MLVLKNLDIDLFRSEKKTLLGFFSLYTILCIVILIFISYLYYSFQKDLMLQE</sequence>
<proteinExistence type="predicted"/>
<accession>A0ABX4M1W9</accession>
<keyword evidence="2" id="KW-0808">Transferase</keyword>
<feature type="transmembrane region" description="Helical" evidence="1">
    <location>
        <begin position="20"/>
        <end position="42"/>
    </location>
</feature>
<comment type="caution">
    <text evidence="2">The sequence shown here is derived from an EMBL/GenBank/DDBJ whole genome shotgun (WGS) entry which is preliminary data.</text>
</comment>
<reference evidence="3" key="1">
    <citation type="submission" date="2017-09" db="EMBL/GenBank/DDBJ databases">
        <title>Arcobacter canalis sp. nov., a new species isolated from a water canal contaminated with urban sewage.</title>
        <authorList>
            <person name="Perez-Cataluna A."/>
            <person name="Salas-Masso N."/>
            <person name="Figueras M.J."/>
        </authorList>
    </citation>
    <scope>NUCLEOTIDE SEQUENCE [LARGE SCALE GENOMIC DNA]</scope>
    <source>
        <strain evidence="3">CECT 7727</strain>
    </source>
</reference>
<evidence type="ECO:0000256" key="1">
    <source>
        <dbReference type="SAM" id="Phobius"/>
    </source>
</evidence>
<organism evidence="2 3">
    <name type="scientific">Malaciobacter marinus</name>
    <dbReference type="NCBI Taxonomy" id="505249"/>
    <lineage>
        <taxon>Bacteria</taxon>
        <taxon>Pseudomonadati</taxon>
        <taxon>Campylobacterota</taxon>
        <taxon>Epsilonproteobacteria</taxon>
        <taxon>Campylobacterales</taxon>
        <taxon>Arcobacteraceae</taxon>
        <taxon>Malaciobacter</taxon>
    </lineage>
</organism>
<keyword evidence="1" id="KW-0812">Transmembrane</keyword>
<keyword evidence="3" id="KW-1185">Reference proteome</keyword>